<keyword evidence="7" id="KW-1185">Reference proteome</keyword>
<evidence type="ECO:0000256" key="4">
    <source>
        <dbReference type="ARBA" id="ARBA00023136"/>
    </source>
</evidence>
<feature type="transmembrane region" description="Helical" evidence="5">
    <location>
        <begin position="129"/>
        <end position="151"/>
    </location>
</feature>
<keyword evidence="4 5" id="KW-0472">Membrane</keyword>
<evidence type="ECO:0000313" key="6">
    <source>
        <dbReference type="EMBL" id="AFO52034.1"/>
    </source>
</evidence>
<feature type="transmembrane region" description="Helical" evidence="5">
    <location>
        <begin position="241"/>
        <end position="263"/>
    </location>
</feature>
<evidence type="ECO:0000313" key="7">
    <source>
        <dbReference type="Proteomes" id="UP000006502"/>
    </source>
</evidence>
<dbReference type="HOGENOM" id="CLU_542705_0_0_14"/>
<dbReference type="GO" id="GO:0022857">
    <property type="term" value="F:transmembrane transporter activity"/>
    <property type="evidence" value="ECO:0007669"/>
    <property type="project" value="InterPro"/>
</dbReference>
<protein>
    <submittedName>
        <fullName evidence="6">Permease subunit, similiar to amino acid transporter subunit</fullName>
    </submittedName>
</protein>
<dbReference type="STRING" id="1212765.MHLP_02270"/>
<feature type="transmembrane region" description="Helical" evidence="5">
    <location>
        <begin position="20"/>
        <end position="37"/>
    </location>
</feature>
<sequence length="499" mass="57462">MASLSYQLDRKESGLGSSRLFIISVSSMLGVGIFIKSKTLNELAHFSTGPLAALFILAAALIIALIYVFTKLVNQHSLSGRSFVEWVERYCGREFKDWVIRYVVDFGLPIGLLTTSIYLIHWINGDHYLWVWESSIVAFLLTVAVISLNVFSFRLGELLQRCLYVCMFIALIYVASFGIASIVNGSAQEQTTTQSVEGLNTLSGWTILVSGLPSIFFMYDGFYSVLSLKDKARKSFSFKNVIFYSFIFITLLYFVIIVIALFGDKKTGDFLKFHHFTSNKHLKDVLIILVMLTFLSSLNVASICGTNQLLELHYKYDFVELQRIRRRLLNKGIDKMRHKLESRLSVWLYIMKRMLIFTLCLAGSAQIIYWLNSQHSSIFWSMNEMLAELNSLMIFFILGAVVRAVRNEQNSKLSTFLHYFTYMAIYFAFWYWFCNNTIWLIVAKKVTSAIKLFIFSALWLVPLIPTLKVWWGSRHYAQSQTMKLDKLNSRYSLLTYSAS</sequence>
<feature type="transmembrane region" description="Helical" evidence="5">
    <location>
        <begin position="417"/>
        <end position="433"/>
    </location>
</feature>
<dbReference type="EMBL" id="CP003731">
    <property type="protein sequence ID" value="AFO52034.1"/>
    <property type="molecule type" value="Genomic_DNA"/>
</dbReference>
<dbReference type="GO" id="GO:0016020">
    <property type="term" value="C:membrane"/>
    <property type="evidence" value="ECO:0007669"/>
    <property type="project" value="UniProtKB-SubCell"/>
</dbReference>
<feature type="transmembrane region" description="Helical" evidence="5">
    <location>
        <begin position="285"/>
        <end position="305"/>
    </location>
</feature>
<feature type="transmembrane region" description="Helical" evidence="5">
    <location>
        <begin position="389"/>
        <end position="405"/>
    </location>
</feature>
<dbReference type="Gene3D" id="1.20.1740.10">
    <property type="entry name" value="Amino acid/polyamine transporter I"/>
    <property type="match status" value="1"/>
</dbReference>
<keyword evidence="3 5" id="KW-1133">Transmembrane helix</keyword>
<dbReference type="PIRSF" id="PIRSF006060">
    <property type="entry name" value="AA_transporter"/>
    <property type="match status" value="1"/>
</dbReference>
<feature type="transmembrane region" description="Helical" evidence="5">
    <location>
        <begin position="102"/>
        <end position="123"/>
    </location>
</feature>
<reference evidence="7" key="2">
    <citation type="submission" date="2012-07" db="EMBL/GenBank/DDBJ databases">
        <title>Complete genome sequence of 'Candidatus Mycoplasma haemolamae'.</title>
        <authorList>
            <person name="Guimaraes A.M.S."/>
            <person name="Toth B."/>
            <person name="Santos A.P."/>
            <person name="Nascimento N.C."/>
            <person name="Sojka J.E."/>
            <person name="Messick J.B."/>
        </authorList>
    </citation>
    <scope>NUCLEOTIDE SEQUENCE [LARGE SCALE GENOMIC DNA]</scope>
    <source>
        <strain evidence="7">Purdue</strain>
    </source>
</reference>
<dbReference type="Pfam" id="PF13520">
    <property type="entry name" value="AA_permease_2"/>
    <property type="match status" value="1"/>
</dbReference>
<comment type="subcellular location">
    <subcellularLocation>
        <location evidence="1">Membrane</location>
        <topology evidence="1">Multi-pass membrane protein</topology>
    </subcellularLocation>
</comment>
<gene>
    <name evidence="6" type="ordered locus">MHLP_02270</name>
</gene>
<keyword evidence="2 5" id="KW-0812">Transmembrane</keyword>
<feature type="transmembrane region" description="Helical" evidence="5">
    <location>
        <begin position="453"/>
        <end position="471"/>
    </location>
</feature>
<dbReference type="InterPro" id="IPR002293">
    <property type="entry name" value="AA/rel_permease1"/>
</dbReference>
<name>I7CJK1_MYCHA</name>
<evidence type="ECO:0000256" key="5">
    <source>
        <dbReference type="SAM" id="Phobius"/>
    </source>
</evidence>
<organism evidence="6 7">
    <name type="scientific">Mycoplasma haematolamae (strain Purdue)</name>
    <dbReference type="NCBI Taxonomy" id="1212765"/>
    <lineage>
        <taxon>Bacteria</taxon>
        <taxon>Bacillati</taxon>
        <taxon>Mycoplasmatota</taxon>
        <taxon>Mollicutes</taxon>
        <taxon>Mycoplasmataceae</taxon>
        <taxon>Mycoplasma</taxon>
    </lineage>
</organism>
<feature type="transmembrane region" description="Helical" evidence="5">
    <location>
        <begin position="346"/>
        <end position="369"/>
    </location>
</feature>
<dbReference type="AlphaFoldDB" id="I7CJK1"/>
<feature type="transmembrane region" description="Helical" evidence="5">
    <location>
        <begin position="202"/>
        <end position="220"/>
    </location>
</feature>
<evidence type="ECO:0000256" key="1">
    <source>
        <dbReference type="ARBA" id="ARBA00004141"/>
    </source>
</evidence>
<dbReference type="PATRIC" id="fig|1212765.3.peg.511"/>
<evidence type="ECO:0000256" key="3">
    <source>
        <dbReference type="ARBA" id="ARBA00022989"/>
    </source>
</evidence>
<feature type="transmembrane region" description="Helical" evidence="5">
    <location>
        <begin position="163"/>
        <end position="182"/>
    </location>
</feature>
<evidence type="ECO:0000256" key="2">
    <source>
        <dbReference type="ARBA" id="ARBA00022692"/>
    </source>
</evidence>
<dbReference type="KEGG" id="mhl:MHLP_02270"/>
<dbReference type="Proteomes" id="UP000006502">
    <property type="component" value="Chromosome"/>
</dbReference>
<proteinExistence type="predicted"/>
<dbReference type="OrthoDB" id="396925at2"/>
<accession>I7CJK1</accession>
<reference evidence="6 7" key="1">
    <citation type="journal article" date="2012" name="J. Bacteriol.">
        <title>Genome Sequence of "Candidatus Mycoplasma haemolamae" Strain Purdue, a Red Blood Cell Pathogen of Alpacas (Vicugna pacos) and Llamas (Lama glama).</title>
        <authorList>
            <person name="Guimaraes A.M."/>
            <person name="Toth B."/>
            <person name="Santos A.P."/>
            <person name="do Nascimento N.C."/>
            <person name="Kritchevsky J.E."/>
            <person name="Messick J.B."/>
        </authorList>
    </citation>
    <scope>NUCLEOTIDE SEQUENCE [LARGE SCALE GENOMIC DNA]</scope>
    <source>
        <strain evidence="6 7">Purdue</strain>
    </source>
</reference>
<feature type="transmembrane region" description="Helical" evidence="5">
    <location>
        <begin position="49"/>
        <end position="69"/>
    </location>
</feature>